<evidence type="ECO:0000256" key="6">
    <source>
        <dbReference type="ARBA" id="ARBA00023273"/>
    </source>
</evidence>
<keyword evidence="3" id="KW-0963">Cytoplasm</keyword>
<dbReference type="OrthoDB" id="2119217at2759"/>
<dbReference type="Proteomes" id="UP000689195">
    <property type="component" value="Unassembled WGS sequence"/>
</dbReference>
<keyword evidence="8" id="KW-1185">Reference proteome</keyword>
<dbReference type="InterPro" id="IPR022088">
    <property type="entry name" value="Intraflagellar_transp_cmplxB"/>
</dbReference>
<dbReference type="GO" id="GO:0031514">
    <property type="term" value="C:motile cilium"/>
    <property type="evidence" value="ECO:0007669"/>
    <property type="project" value="TreeGrafter"/>
</dbReference>
<evidence type="ECO:0000256" key="1">
    <source>
        <dbReference type="ARBA" id="ARBA00004120"/>
    </source>
</evidence>
<keyword evidence="5" id="KW-0206">Cytoskeleton</keyword>
<organism evidence="7 8">
    <name type="scientific">Paramecium pentaurelia</name>
    <dbReference type="NCBI Taxonomy" id="43138"/>
    <lineage>
        <taxon>Eukaryota</taxon>
        <taxon>Sar</taxon>
        <taxon>Alveolata</taxon>
        <taxon>Ciliophora</taxon>
        <taxon>Intramacronucleata</taxon>
        <taxon>Oligohymenophorea</taxon>
        <taxon>Peniculida</taxon>
        <taxon>Parameciidae</taxon>
        <taxon>Paramecium</taxon>
    </lineage>
</organism>
<dbReference type="EMBL" id="CAJJDO010000113">
    <property type="protein sequence ID" value="CAD8196803.1"/>
    <property type="molecule type" value="Genomic_DNA"/>
</dbReference>
<dbReference type="GO" id="GO:0005815">
    <property type="term" value="C:microtubule organizing center"/>
    <property type="evidence" value="ECO:0007669"/>
    <property type="project" value="TreeGrafter"/>
</dbReference>
<dbReference type="PANTHER" id="PTHR13376:SF0">
    <property type="entry name" value="INTRAFLAGELLAR TRANSPORT PROTEIN 46 HOMOLOG"/>
    <property type="match status" value="1"/>
</dbReference>
<dbReference type="GO" id="GO:0042073">
    <property type="term" value="P:intraciliary transport"/>
    <property type="evidence" value="ECO:0007669"/>
    <property type="project" value="InterPro"/>
</dbReference>
<comment type="similarity">
    <text evidence="2">Belongs to the IFT46 family.</text>
</comment>
<reference evidence="7" key="1">
    <citation type="submission" date="2021-01" db="EMBL/GenBank/DDBJ databases">
        <authorList>
            <consortium name="Genoscope - CEA"/>
            <person name="William W."/>
        </authorList>
    </citation>
    <scope>NUCLEOTIDE SEQUENCE</scope>
</reference>
<name>A0A8S1X481_9CILI</name>
<evidence type="ECO:0000313" key="8">
    <source>
        <dbReference type="Proteomes" id="UP000689195"/>
    </source>
</evidence>
<dbReference type="GO" id="GO:0030992">
    <property type="term" value="C:intraciliary transport particle B"/>
    <property type="evidence" value="ECO:0007669"/>
    <property type="project" value="TreeGrafter"/>
</dbReference>
<evidence type="ECO:0000256" key="4">
    <source>
        <dbReference type="ARBA" id="ARBA00023069"/>
    </source>
</evidence>
<dbReference type="PANTHER" id="PTHR13376">
    <property type="entry name" value="INTRAFLAGELLAR TRANSPORT PROTEIN 46 HOMOLOG"/>
    <property type="match status" value="1"/>
</dbReference>
<evidence type="ECO:0000256" key="3">
    <source>
        <dbReference type="ARBA" id="ARBA00022490"/>
    </source>
</evidence>
<gene>
    <name evidence="7" type="ORF">PPENT_87.1.T1130151</name>
</gene>
<comment type="caution">
    <text evidence="7">The sequence shown here is derived from an EMBL/GenBank/DDBJ whole genome shotgun (WGS) entry which is preliminary data.</text>
</comment>
<protein>
    <submittedName>
        <fullName evidence="7">Uncharacterized protein</fullName>
    </submittedName>
</protein>
<accession>A0A8S1X481</accession>
<dbReference type="AlphaFoldDB" id="A0A8S1X481"/>
<sequence length="254" mass="29824">MKSNKQQCKKSLLPLSQEFNTQSRIADELTEELTEESTIFQQTTQSFSDCSELDSKQEIVIKYREYNTNEQLFKQKQQDNNIQNSYESLKEYIQKYKPKNIILDSKLKPFIPEYIPAFNPIENGISVPRPDGKFDNYGIYDVREVLSSIKMEKDQIMKKNDIYKESNQDISYAQKNKNTHQQYSQGYEDKNKNFTDLFKIISLYKPKIIDIEAPLKPFIPDYIPKVSFPDPMLKIPRPDGKEDYIGLKVLNEAK</sequence>
<keyword evidence="4" id="KW-0969">Cilium</keyword>
<comment type="subcellular location">
    <subcellularLocation>
        <location evidence="1">Cytoplasm</location>
        <location evidence="1">Cytoskeleton</location>
        <location evidence="1">Cilium basal body</location>
    </subcellularLocation>
</comment>
<keyword evidence="6" id="KW-0966">Cell projection</keyword>
<dbReference type="GO" id="GO:0060271">
    <property type="term" value="P:cilium assembly"/>
    <property type="evidence" value="ECO:0007669"/>
    <property type="project" value="TreeGrafter"/>
</dbReference>
<evidence type="ECO:0000256" key="5">
    <source>
        <dbReference type="ARBA" id="ARBA00023212"/>
    </source>
</evidence>
<evidence type="ECO:0000313" key="7">
    <source>
        <dbReference type="EMBL" id="CAD8196803.1"/>
    </source>
</evidence>
<dbReference type="Pfam" id="PF12317">
    <property type="entry name" value="IFT46_B_C"/>
    <property type="match status" value="2"/>
</dbReference>
<proteinExistence type="inferred from homology"/>
<evidence type="ECO:0000256" key="2">
    <source>
        <dbReference type="ARBA" id="ARBA00007700"/>
    </source>
</evidence>